<dbReference type="RefSeq" id="WP_171266768.1">
    <property type="nucleotide sequence ID" value="NZ_CP039543.1"/>
</dbReference>
<proteinExistence type="predicted"/>
<dbReference type="EMBL" id="CP039543">
    <property type="protein sequence ID" value="QJT08372.1"/>
    <property type="molecule type" value="Genomic_DNA"/>
</dbReference>
<evidence type="ECO:0000259" key="3">
    <source>
        <dbReference type="Pfam" id="PF03358"/>
    </source>
</evidence>
<feature type="domain" description="NADPH-dependent FMN reductase-like" evidence="3">
    <location>
        <begin position="1"/>
        <end position="107"/>
    </location>
</feature>
<dbReference type="PANTHER" id="PTHR43278">
    <property type="entry name" value="NAD(P)H-DEPENDENT FMN-CONTAINING OXIDOREDUCTASE YWQN-RELATED"/>
    <property type="match status" value="1"/>
</dbReference>
<keyword evidence="5" id="KW-1185">Reference proteome</keyword>
<dbReference type="InterPro" id="IPR005025">
    <property type="entry name" value="FMN_Rdtase-like_dom"/>
</dbReference>
<organism evidence="4 5">
    <name type="scientific">Oceanidesulfovibrio marinus</name>
    <dbReference type="NCBI Taxonomy" id="370038"/>
    <lineage>
        <taxon>Bacteria</taxon>
        <taxon>Pseudomonadati</taxon>
        <taxon>Thermodesulfobacteriota</taxon>
        <taxon>Desulfovibrionia</taxon>
        <taxon>Desulfovibrionales</taxon>
        <taxon>Desulfovibrionaceae</taxon>
        <taxon>Oceanidesulfovibrio</taxon>
    </lineage>
</organism>
<dbReference type="Gene3D" id="3.40.50.360">
    <property type="match status" value="1"/>
</dbReference>
<protein>
    <submittedName>
        <fullName evidence="4">Flavodoxin family protein</fullName>
    </submittedName>
</protein>
<evidence type="ECO:0000256" key="2">
    <source>
        <dbReference type="ARBA" id="ARBA00022643"/>
    </source>
</evidence>
<name>A0ABX6NCP4_9BACT</name>
<dbReference type="PANTHER" id="PTHR43278:SF2">
    <property type="entry name" value="IRON-SULFUR FLAVOPROTEIN"/>
    <property type="match status" value="1"/>
</dbReference>
<keyword evidence="1" id="KW-0285">Flavoprotein</keyword>
<dbReference type="InterPro" id="IPR051796">
    <property type="entry name" value="ISF_SsuE-like"/>
</dbReference>
<evidence type="ECO:0000313" key="4">
    <source>
        <dbReference type="EMBL" id="QJT08372.1"/>
    </source>
</evidence>
<dbReference type="Proteomes" id="UP000503251">
    <property type="component" value="Chromosome"/>
</dbReference>
<dbReference type="SUPFAM" id="SSF52218">
    <property type="entry name" value="Flavoproteins"/>
    <property type="match status" value="1"/>
</dbReference>
<dbReference type="InterPro" id="IPR029039">
    <property type="entry name" value="Flavoprotein-like_sf"/>
</dbReference>
<gene>
    <name evidence="4" type="ORF">E8L03_05285</name>
</gene>
<sequence>MNIVSILGSPRPKGNSAAMERRLLDAAEARGHEVQRFELGKLQYTGCIACFGCKKKADHCIVKDDLAPVLAAVRECDVLVVATPVYFGEVSAQFKGFIDRCFSFLVPDYAQTTEKSRLAPGKQMVWLIAQGHPKTDLFADIYPRYEYFFDRYINFDRCHLVRACGVYNAGDVDTRDDVREQIDTLAEKLFG</sequence>
<evidence type="ECO:0000256" key="1">
    <source>
        <dbReference type="ARBA" id="ARBA00022630"/>
    </source>
</evidence>
<evidence type="ECO:0000313" key="5">
    <source>
        <dbReference type="Proteomes" id="UP000503251"/>
    </source>
</evidence>
<dbReference type="Pfam" id="PF03358">
    <property type="entry name" value="FMN_red"/>
    <property type="match status" value="1"/>
</dbReference>
<reference evidence="4 5" key="1">
    <citation type="submission" date="2019-04" db="EMBL/GenBank/DDBJ databases">
        <title>Isolation and culture of sulfate reducing bacteria from the cold seep of the South China Sea.</title>
        <authorList>
            <person name="Sun C."/>
            <person name="Liu R."/>
        </authorList>
    </citation>
    <scope>NUCLEOTIDE SEQUENCE [LARGE SCALE GENOMIC DNA]</scope>
    <source>
        <strain evidence="4 5">CS1</strain>
    </source>
</reference>
<accession>A0ABX6NCP4</accession>
<keyword evidence="2" id="KW-0288">FMN</keyword>